<accession>A0ABD0V144</accession>
<proteinExistence type="predicted"/>
<keyword evidence="2" id="KW-1185">Reference proteome</keyword>
<name>A0ABD0V144_DENTH</name>
<comment type="caution">
    <text evidence="1">The sequence shown here is derived from an EMBL/GenBank/DDBJ whole genome shotgun (WGS) entry which is preliminary data.</text>
</comment>
<dbReference type="AlphaFoldDB" id="A0ABD0V144"/>
<gene>
    <name evidence="1" type="ORF">M5K25_010437</name>
</gene>
<organism evidence="1 2">
    <name type="scientific">Dendrobium thyrsiflorum</name>
    <name type="common">Pinecone-like raceme dendrobium</name>
    <name type="synonym">Orchid</name>
    <dbReference type="NCBI Taxonomy" id="117978"/>
    <lineage>
        <taxon>Eukaryota</taxon>
        <taxon>Viridiplantae</taxon>
        <taxon>Streptophyta</taxon>
        <taxon>Embryophyta</taxon>
        <taxon>Tracheophyta</taxon>
        <taxon>Spermatophyta</taxon>
        <taxon>Magnoliopsida</taxon>
        <taxon>Liliopsida</taxon>
        <taxon>Asparagales</taxon>
        <taxon>Orchidaceae</taxon>
        <taxon>Epidendroideae</taxon>
        <taxon>Malaxideae</taxon>
        <taxon>Dendrobiinae</taxon>
        <taxon>Dendrobium</taxon>
    </lineage>
</organism>
<sequence>MICLPFLVTGGGVFDMIVTRMYFPSQVFYFGRSITSLGLVLVVKLDSRILEGGCVQRFDKVCWMLAYTFCLGLILKTGDYGDSAWPSGILVIGEKEEKNFINTPSEVKIIRSNIALNLVC</sequence>
<reference evidence="1 2" key="1">
    <citation type="journal article" date="2024" name="Plant Biotechnol. J.">
        <title>Dendrobium thyrsiflorum genome and its molecular insights into genes involved in important horticultural traits.</title>
        <authorList>
            <person name="Chen B."/>
            <person name="Wang J.Y."/>
            <person name="Zheng P.J."/>
            <person name="Li K.L."/>
            <person name="Liang Y.M."/>
            <person name="Chen X.F."/>
            <person name="Zhang C."/>
            <person name="Zhao X."/>
            <person name="He X."/>
            <person name="Zhang G.Q."/>
            <person name="Liu Z.J."/>
            <person name="Xu Q."/>
        </authorList>
    </citation>
    <scope>NUCLEOTIDE SEQUENCE [LARGE SCALE GENOMIC DNA]</scope>
    <source>
        <strain evidence="1">GZMU011</strain>
    </source>
</reference>
<evidence type="ECO:0000313" key="1">
    <source>
        <dbReference type="EMBL" id="KAL0918428.1"/>
    </source>
</evidence>
<evidence type="ECO:0000313" key="2">
    <source>
        <dbReference type="Proteomes" id="UP001552299"/>
    </source>
</evidence>
<dbReference type="EMBL" id="JANQDX010000009">
    <property type="protein sequence ID" value="KAL0918428.1"/>
    <property type="molecule type" value="Genomic_DNA"/>
</dbReference>
<protein>
    <submittedName>
        <fullName evidence="1">Uncharacterized protein</fullName>
    </submittedName>
</protein>
<dbReference type="Proteomes" id="UP001552299">
    <property type="component" value="Unassembled WGS sequence"/>
</dbReference>